<dbReference type="InterPro" id="IPR041495">
    <property type="entry name" value="Mub_B2"/>
</dbReference>
<dbReference type="Pfam" id="PF04650">
    <property type="entry name" value="YSIRK_signal"/>
    <property type="match status" value="1"/>
</dbReference>
<gene>
    <name evidence="6" type="ordered locus">LA2_02200</name>
</gene>
<name>E4SLH3_LACAR</name>
<feature type="compositionally biased region" description="Low complexity" evidence="2">
    <location>
        <begin position="614"/>
        <end position="630"/>
    </location>
</feature>
<feature type="domain" description="Mub B2-like" evidence="5">
    <location>
        <begin position="439"/>
        <end position="536"/>
    </location>
</feature>
<evidence type="ECO:0000259" key="4">
    <source>
        <dbReference type="Pfam" id="PF04650"/>
    </source>
</evidence>
<dbReference type="RefSeq" id="WP_013437242.1">
    <property type="nucleotide sequence ID" value="NC_014724.1"/>
</dbReference>
<evidence type="ECO:0000313" key="6">
    <source>
        <dbReference type="EMBL" id="ADQ58431.1"/>
    </source>
</evidence>
<feature type="domain" description="YSIRK Gram-positive signal peptide" evidence="4">
    <location>
        <begin position="19"/>
        <end position="38"/>
    </location>
</feature>
<dbReference type="Gene3D" id="2.60.40.4300">
    <property type="match status" value="1"/>
</dbReference>
<feature type="transmembrane region" description="Helical" evidence="3">
    <location>
        <begin position="28"/>
        <end position="47"/>
    </location>
</feature>
<accession>E4SLH3</accession>
<evidence type="ECO:0000256" key="3">
    <source>
        <dbReference type="SAM" id="Phobius"/>
    </source>
</evidence>
<evidence type="ECO:0000259" key="5">
    <source>
        <dbReference type="Pfam" id="PF17966"/>
    </source>
</evidence>
<keyword evidence="1" id="KW-0732">Signal</keyword>
<dbReference type="EMBL" id="CP002338">
    <property type="protein sequence ID" value="ADQ58431.1"/>
    <property type="molecule type" value="Genomic_DNA"/>
</dbReference>
<dbReference type="Gene3D" id="3.10.20.320">
    <property type="entry name" value="Putative peptidoglycan bound protein (lpxtg motif)"/>
    <property type="match status" value="2"/>
</dbReference>
<sequence length="771" mass="83902">MLGKNNFKERLHRMENQDKHDRFSIRKLSIGAASVLIGFAFVTGVGTHTTLADELNSGDQQPTAEVKSADDASQGVDTEVKNDNEQNGGQDVKTDQAKPEAAKGATPKVVAPVKTQQDQVAGTKIEQSTDKQEERQVSVAKDNQNGKQEEKTTTLATQSEVVNKQAIGSEEKADSNQVIKVQNLVSKKEFAVGLSQEEKTVKGPKKIALAKANAASESVVDKLNSGKSLTDSELESEMNKFNDVLESGKKLTDLPADQQAEFDSLINYIKNDHTFRPMVLSAMHNVTINFATYRGYSNGEFVSTTTISVPDGFIGFITANKLISDYHCSLPKGYTFEDPNQRLSIAPSANVNVAWCFIKPKEEIATVHYVDDDDLSRSIPDGTTSGNYGTSVNYSSLVPSDYTLANPGSYTFTDAANQSFTIYLKEGTREARPGDGGTSDSDYSKTVTRSFNVTAPDGHTVTAPSTQSITLTRSGTYNVITKKVTFGNWSKGQFTAVTAPTITGYTAHASANNVDETIGGGATAPSNETVTITYTINEESATVHYVDDDDLSRSIPDGTTSGNYGTSVNYSSLVPSDYTLASPGSYTFTDAANQSFTIYLKEGTREARPGDGGTSDSENNSTSTVNTNNNDSEEPTAPVTYQQLVLYIGKHGRIVKKGYITVSEDNDSLTEMFRLAKVKSKMPKGYKATGKIKKVAKYLYVWVTKKNQPSFNEAPRTKDVLYVAKNGKIVKRTRITGSVRKLAKSKLPKGYKISGIDRVNNHYDVWIKKEK</sequence>
<keyword evidence="3" id="KW-0812">Transmembrane</keyword>
<dbReference type="HOGENOM" id="CLU_356312_0_0_9"/>
<keyword evidence="3" id="KW-1133">Transmembrane helix</keyword>
<feature type="region of interest" description="Disordered" evidence="2">
    <location>
        <begin position="604"/>
        <end position="636"/>
    </location>
</feature>
<keyword evidence="3" id="KW-0472">Membrane</keyword>
<dbReference type="AlphaFoldDB" id="E4SLH3"/>
<reference evidence="6 7" key="1">
    <citation type="journal article" date="2011" name="J. Bacteriol.">
        <title>Genome sequence of Lactobacillus amylovorus GRL1112.</title>
        <authorList>
            <person name="Kant R."/>
            <person name="Paulin L."/>
            <person name="Alatalo E."/>
            <person name="de Vos W.M."/>
            <person name="Palva A."/>
        </authorList>
    </citation>
    <scope>NUCLEOTIDE SEQUENCE [LARGE SCALE GENOMIC DNA]</scope>
    <source>
        <strain evidence="6 7">GRL 1112</strain>
    </source>
</reference>
<feature type="compositionally biased region" description="Basic and acidic residues" evidence="2">
    <location>
        <begin position="92"/>
        <end position="101"/>
    </location>
</feature>
<dbReference type="PATRIC" id="fig|695560.3.peg.439"/>
<dbReference type="InterPro" id="IPR005877">
    <property type="entry name" value="YSIRK_signal_dom"/>
</dbReference>
<organism evidence="6 7">
    <name type="scientific">Lactobacillus amylovorus (strain GRL 1112)</name>
    <dbReference type="NCBI Taxonomy" id="695560"/>
    <lineage>
        <taxon>Bacteria</taxon>
        <taxon>Bacillati</taxon>
        <taxon>Bacillota</taxon>
        <taxon>Bacilli</taxon>
        <taxon>Lactobacillales</taxon>
        <taxon>Lactobacillaceae</taxon>
        <taxon>Lactobacillus</taxon>
    </lineage>
</organism>
<protein>
    <submittedName>
        <fullName evidence="6">Adhesion exoprotein</fullName>
    </submittedName>
</protein>
<dbReference type="KEGG" id="lam:LA2_02200"/>
<proteinExistence type="predicted"/>
<evidence type="ECO:0000313" key="7">
    <source>
        <dbReference type="Proteomes" id="UP000007033"/>
    </source>
</evidence>
<dbReference type="NCBIfam" id="TIGR01168">
    <property type="entry name" value="YSIRK_signal"/>
    <property type="match status" value="1"/>
</dbReference>
<dbReference type="Pfam" id="PF17966">
    <property type="entry name" value="Muc_B2"/>
    <property type="match status" value="1"/>
</dbReference>
<feature type="region of interest" description="Disordered" evidence="2">
    <location>
        <begin position="53"/>
        <end position="153"/>
    </location>
</feature>
<dbReference type="Proteomes" id="UP000007033">
    <property type="component" value="Chromosome"/>
</dbReference>
<feature type="compositionally biased region" description="Basic and acidic residues" evidence="2">
    <location>
        <begin position="127"/>
        <end position="136"/>
    </location>
</feature>
<evidence type="ECO:0000256" key="1">
    <source>
        <dbReference type="ARBA" id="ARBA00022729"/>
    </source>
</evidence>
<evidence type="ECO:0000256" key="2">
    <source>
        <dbReference type="SAM" id="MobiDB-lite"/>
    </source>
</evidence>